<dbReference type="KEGG" id="bmic:BmR1_04g05625"/>
<reference evidence="1 2" key="2">
    <citation type="journal article" date="2013" name="PLoS ONE">
        <title>Whole genome mapping and re-organization of the nuclear and mitochondrial genomes of Babesia microti isolates.</title>
        <authorList>
            <person name="Cornillot E."/>
            <person name="Dassouli A."/>
            <person name="Garg A."/>
            <person name="Pachikara N."/>
            <person name="Randazzo S."/>
            <person name="Depoix D."/>
            <person name="Carcy B."/>
            <person name="Delbecq S."/>
            <person name="Frutos R."/>
            <person name="Silva J.C."/>
            <person name="Sutton R."/>
            <person name="Krause P.J."/>
            <person name="Mamoun C.B."/>
        </authorList>
    </citation>
    <scope>NUCLEOTIDE SEQUENCE [LARGE SCALE GENOMIC DNA]</scope>
    <source>
        <strain evidence="1 2">RI</strain>
    </source>
</reference>
<evidence type="ECO:0000313" key="1">
    <source>
        <dbReference type="EMBL" id="SIO73568.1"/>
    </source>
</evidence>
<evidence type="ECO:0000313" key="2">
    <source>
        <dbReference type="Proteomes" id="UP000002899"/>
    </source>
</evidence>
<name>A0A1N6LXG4_BABMR</name>
<reference evidence="1 2" key="1">
    <citation type="journal article" date="2012" name="Nucleic Acids Res.">
        <title>Sequencing of the smallest Apicomplexan genome from the human pathogen Babesia microti.</title>
        <authorList>
            <person name="Cornillot E."/>
            <person name="Hadj-Kaddour K."/>
            <person name="Dassouli A."/>
            <person name="Noel B."/>
            <person name="Ranwez V."/>
            <person name="Vacherie B."/>
            <person name="Augagneur Y."/>
            <person name="Bres V."/>
            <person name="Duclos A."/>
            <person name="Randazzo S."/>
            <person name="Carcy B."/>
            <person name="Debierre-Grockiego F."/>
            <person name="Delbecq S."/>
            <person name="Moubri-Menage K."/>
            <person name="Shams-Eldin H."/>
            <person name="Usmani-Brown S."/>
            <person name="Bringaud F."/>
            <person name="Wincker P."/>
            <person name="Vivares C.P."/>
            <person name="Schwarz R.T."/>
            <person name="Schetters T.P."/>
            <person name="Krause P.J."/>
            <person name="Gorenflot A."/>
            <person name="Berry V."/>
            <person name="Barbe V."/>
            <person name="Ben Mamoun C."/>
        </authorList>
    </citation>
    <scope>NUCLEOTIDE SEQUENCE [LARGE SCALE GENOMIC DNA]</scope>
    <source>
        <strain evidence="1 2">RI</strain>
    </source>
</reference>
<reference evidence="1 2" key="3">
    <citation type="journal article" date="2016" name="Sci. Rep.">
        <title>Genome-wide diversity and gene expression profiling of Babesia microti isolates identify polymorphic genes that mediate host-pathogen interactions.</title>
        <authorList>
            <person name="Silva J.C."/>
            <person name="Cornillot E."/>
            <person name="McCracken C."/>
            <person name="Usmani-Brown S."/>
            <person name="Dwivedi A."/>
            <person name="Ifeonu O.O."/>
            <person name="Crabtree J."/>
            <person name="Gotia H.T."/>
            <person name="Virji A.Z."/>
            <person name="Reynes C."/>
            <person name="Colinge J."/>
            <person name="Kumar V."/>
            <person name="Lawres L."/>
            <person name="Pazzi J.E."/>
            <person name="Pablo J.V."/>
            <person name="Hung C."/>
            <person name="Brancato J."/>
            <person name="Kumari P."/>
            <person name="Orvis J."/>
            <person name="Tretina K."/>
            <person name="Chibucos M."/>
            <person name="Ott S."/>
            <person name="Sadzewicz L."/>
            <person name="Sengamalay N."/>
            <person name="Shetty A.C."/>
            <person name="Su Q."/>
            <person name="Tallon L."/>
            <person name="Fraser C.M."/>
            <person name="Frutos R."/>
            <person name="Molina D.M."/>
            <person name="Krause P.J."/>
            <person name="Ben Mamoun C."/>
        </authorList>
    </citation>
    <scope>NUCLEOTIDE SEQUENCE [LARGE SCALE GENOMIC DNA]</scope>
    <source>
        <strain evidence="1 2">RI</strain>
    </source>
</reference>
<protein>
    <submittedName>
        <fullName evidence="1">Uncharacterized protein</fullName>
    </submittedName>
</protein>
<dbReference type="EMBL" id="LN871599">
    <property type="protein sequence ID" value="SIO73568.1"/>
    <property type="molecule type" value="Genomic_DNA"/>
</dbReference>
<accession>A0A1N6LXG4</accession>
<gene>
    <name evidence="1" type="ORF">BmR1_04g05625</name>
</gene>
<dbReference type="RefSeq" id="XP_012649731.2">
    <property type="nucleotide sequence ID" value="XM_012794277.2"/>
</dbReference>
<keyword evidence="2" id="KW-1185">Reference proteome</keyword>
<dbReference type="VEuPathDB" id="PiroplasmaDB:BmR1_04g05625"/>
<sequence>MNEELITKARQSQRLWDTLVPERSWSIRSPGFIILALTTGALYCFNRYYEEKIGCDDMTSLEEKNRLEAEIKRSLRSKII</sequence>
<dbReference type="Proteomes" id="UP000002899">
    <property type="component" value="Chromosome IV"/>
</dbReference>
<dbReference type="OrthoDB" id="366102at2759"/>
<organism evidence="1 2">
    <name type="scientific">Babesia microti (strain RI)</name>
    <dbReference type="NCBI Taxonomy" id="1133968"/>
    <lineage>
        <taxon>Eukaryota</taxon>
        <taxon>Sar</taxon>
        <taxon>Alveolata</taxon>
        <taxon>Apicomplexa</taxon>
        <taxon>Aconoidasida</taxon>
        <taxon>Piroplasmida</taxon>
        <taxon>Babesiidae</taxon>
        <taxon>Babesia</taxon>
    </lineage>
</organism>
<dbReference type="AlphaFoldDB" id="A0A1N6LXG4"/>
<proteinExistence type="predicted"/>
<dbReference type="GeneID" id="24425769"/>